<dbReference type="PROSITE" id="PS51201">
    <property type="entry name" value="RCK_N"/>
    <property type="match status" value="1"/>
</dbReference>
<feature type="transmembrane region" description="Helical" evidence="2">
    <location>
        <begin position="94"/>
        <end position="112"/>
    </location>
</feature>
<keyword evidence="4" id="KW-0407">Ion channel</keyword>
<feature type="transmembrane region" description="Helical" evidence="2">
    <location>
        <begin position="119"/>
        <end position="137"/>
    </location>
</feature>
<dbReference type="InterPro" id="IPR050721">
    <property type="entry name" value="Trk_Ktr_HKT_K-transport"/>
</dbReference>
<name>A0A3S0PC67_9GAMM</name>
<dbReference type="Gene3D" id="3.40.50.720">
    <property type="entry name" value="NAD(P)-binding Rossmann-like Domain"/>
    <property type="match status" value="1"/>
</dbReference>
<keyword evidence="2" id="KW-1133">Transmembrane helix</keyword>
<dbReference type="GO" id="GO:0005886">
    <property type="term" value="C:plasma membrane"/>
    <property type="evidence" value="ECO:0007669"/>
    <property type="project" value="UniProtKB-SubCell"/>
</dbReference>
<dbReference type="GO" id="GO:0006813">
    <property type="term" value="P:potassium ion transport"/>
    <property type="evidence" value="ECO:0007669"/>
    <property type="project" value="InterPro"/>
</dbReference>
<dbReference type="PANTHER" id="PTHR43833:SF11">
    <property type="entry name" value="VOLTAGE-GATED POTASSIUM CHANNEL KCH"/>
    <property type="match status" value="1"/>
</dbReference>
<feature type="domain" description="RCK N-terminal" evidence="3">
    <location>
        <begin position="249"/>
        <end position="363"/>
    </location>
</feature>
<dbReference type="NCBIfam" id="NF007828">
    <property type="entry name" value="PRK10537.1"/>
    <property type="match status" value="1"/>
</dbReference>
<dbReference type="OrthoDB" id="9799090at2"/>
<evidence type="ECO:0000259" key="3">
    <source>
        <dbReference type="PROSITE" id="PS51201"/>
    </source>
</evidence>
<feature type="transmembrane region" description="Helical" evidence="2">
    <location>
        <begin position="143"/>
        <end position="166"/>
    </location>
</feature>
<dbReference type="InterPro" id="IPR003148">
    <property type="entry name" value="RCK_N"/>
</dbReference>
<gene>
    <name evidence="4" type="ORF">EKH79_08660</name>
</gene>
<keyword evidence="4" id="KW-0813">Transport</keyword>
<organism evidence="4 5">
    <name type="scientific">Dyella dinghuensis</name>
    <dbReference type="NCBI Taxonomy" id="1920169"/>
    <lineage>
        <taxon>Bacteria</taxon>
        <taxon>Pseudomonadati</taxon>
        <taxon>Pseudomonadota</taxon>
        <taxon>Gammaproteobacteria</taxon>
        <taxon>Lysobacterales</taxon>
        <taxon>Rhodanobacteraceae</taxon>
        <taxon>Dyella</taxon>
    </lineage>
</organism>
<dbReference type="AlphaFoldDB" id="A0A3S0PC67"/>
<comment type="caution">
    <text evidence="4">The sequence shown here is derived from an EMBL/GenBank/DDBJ whole genome shotgun (WGS) entry which is preliminary data.</text>
</comment>
<dbReference type="Pfam" id="PF07885">
    <property type="entry name" value="Ion_trans_2"/>
    <property type="match status" value="1"/>
</dbReference>
<dbReference type="InterPro" id="IPR036291">
    <property type="entry name" value="NAD(P)-bd_dom_sf"/>
</dbReference>
<evidence type="ECO:0000256" key="1">
    <source>
        <dbReference type="ARBA" id="ARBA00004651"/>
    </source>
</evidence>
<feature type="transmembrane region" description="Helical" evidence="2">
    <location>
        <begin position="207"/>
        <end position="228"/>
    </location>
</feature>
<dbReference type="SUPFAM" id="SSF51735">
    <property type="entry name" value="NAD(P)-binding Rossmann-fold domains"/>
    <property type="match status" value="1"/>
</dbReference>
<dbReference type="InterPro" id="IPR013099">
    <property type="entry name" value="K_chnl_dom"/>
</dbReference>
<dbReference type="PANTHER" id="PTHR43833">
    <property type="entry name" value="POTASSIUM CHANNEL PROTEIN 2-RELATED-RELATED"/>
    <property type="match status" value="1"/>
</dbReference>
<dbReference type="SUPFAM" id="SSF81324">
    <property type="entry name" value="Voltage-gated potassium channels"/>
    <property type="match status" value="1"/>
</dbReference>
<dbReference type="Pfam" id="PF02254">
    <property type="entry name" value="TrkA_N"/>
    <property type="match status" value="1"/>
</dbReference>
<dbReference type="GO" id="GO:0034220">
    <property type="term" value="P:monoatomic ion transmembrane transport"/>
    <property type="evidence" value="ECO:0007669"/>
    <property type="project" value="UniProtKB-KW"/>
</dbReference>
<feature type="transmembrane region" description="Helical" evidence="2">
    <location>
        <begin position="26"/>
        <end position="48"/>
    </location>
</feature>
<feature type="transmembrane region" description="Helical" evidence="2">
    <location>
        <begin position="178"/>
        <end position="195"/>
    </location>
</feature>
<evidence type="ECO:0000256" key="2">
    <source>
        <dbReference type="SAM" id="Phobius"/>
    </source>
</evidence>
<dbReference type="RefSeq" id="WP_126673397.1">
    <property type="nucleotide sequence ID" value="NZ_RYZR01000005.1"/>
</dbReference>
<comment type="subcellular location">
    <subcellularLocation>
        <location evidence="1">Cell membrane</location>
        <topology evidence="1">Multi-pass membrane protein</topology>
    </subcellularLocation>
</comment>
<keyword evidence="4" id="KW-0406">Ion transport</keyword>
<dbReference type="Gene3D" id="1.10.287.70">
    <property type="match status" value="1"/>
</dbReference>
<proteinExistence type="predicted"/>
<reference evidence="4 5" key="1">
    <citation type="submission" date="2018-12" db="EMBL/GenBank/DDBJ databases">
        <title>Dyella dinghuensis sp. nov. DHOA06 and Dyella choica sp. nov. 4M-K27, isolated from forest soil.</title>
        <authorList>
            <person name="Qiu L.-H."/>
            <person name="Gao Z.-H."/>
        </authorList>
    </citation>
    <scope>NUCLEOTIDE SEQUENCE [LARGE SCALE GENOMIC DNA]</scope>
    <source>
        <strain evidence="4 5">DHOA06</strain>
    </source>
</reference>
<keyword evidence="2" id="KW-0812">Transmembrane</keyword>
<evidence type="ECO:0000313" key="4">
    <source>
        <dbReference type="EMBL" id="RUL64119.1"/>
    </source>
</evidence>
<dbReference type="EMBL" id="RYZR01000005">
    <property type="protein sequence ID" value="RUL64119.1"/>
    <property type="molecule type" value="Genomic_DNA"/>
</dbReference>
<accession>A0A3S0PC67</accession>
<keyword evidence="2" id="KW-0472">Membrane</keyword>
<dbReference type="Proteomes" id="UP000267077">
    <property type="component" value="Unassembled WGS sequence"/>
</dbReference>
<keyword evidence="5" id="KW-1185">Reference proteome</keyword>
<protein>
    <submittedName>
        <fullName evidence="4">Voltage-gated potassium channel protein</fullName>
    </submittedName>
</protein>
<sequence length="393" mass="42987">MPLQPLQPNWHLRLRRWAGVLRAHGWFPHLPLALLLAGGTVSLLRTDLGDDWQHYVALLMDRQFDLRPGVLPPLLIGLGLLITAVGLLMRSRLAWTMAVLLVIAALASLTFGIHHNVVLLIYFALLLLALVFAWQQFDRSSLAASTLFAFTSVAMLVMYATLGSYYLGAEFSPPIKDLVTALYYAMITMTTVGYGDIVPRTQDARLFAVSVVVLGVAVFATSLTAVVAPMMKRSLQRIVSHKGRTMKRKDHYVVIGNTSLAINTWRELVKRGQPVTRLLRDAPADGEPSDVDIVVGDSSDVDVLRQAGAHEAKAVLAMRDDDAENAFAVLAVKELGGSARTVAAVNDARHLSRIRLVQPDVIIAPQVLGGELTAMLLTGEKVTADFVLQRVFQ</sequence>
<evidence type="ECO:0000313" key="5">
    <source>
        <dbReference type="Proteomes" id="UP000267077"/>
    </source>
</evidence>
<feature type="transmembrane region" description="Helical" evidence="2">
    <location>
        <begin position="69"/>
        <end position="88"/>
    </location>
</feature>